<dbReference type="Proteomes" id="UP000828048">
    <property type="component" value="Chromosome 10"/>
</dbReference>
<name>A0ACB7XJ81_9ERIC</name>
<comment type="caution">
    <text evidence="1">The sequence shown here is derived from an EMBL/GenBank/DDBJ whole genome shotgun (WGS) entry which is preliminary data.</text>
</comment>
<protein>
    <submittedName>
        <fullName evidence="1">Uncharacterized protein</fullName>
    </submittedName>
</protein>
<dbReference type="EMBL" id="CM037160">
    <property type="protein sequence ID" value="KAH7840727.1"/>
    <property type="molecule type" value="Genomic_DNA"/>
</dbReference>
<gene>
    <name evidence="1" type="ORF">Vadar_020754</name>
</gene>
<accession>A0ACB7XJ81</accession>
<reference evidence="1 2" key="1">
    <citation type="journal article" date="2021" name="Hortic Res">
        <title>High-quality reference genome and annotation aids understanding of berry development for evergreen blueberry (Vaccinium darrowii).</title>
        <authorList>
            <person name="Yu J."/>
            <person name="Hulse-Kemp A.M."/>
            <person name="Babiker E."/>
            <person name="Staton M."/>
        </authorList>
    </citation>
    <scope>NUCLEOTIDE SEQUENCE [LARGE SCALE GENOMIC DNA]</scope>
    <source>
        <strain evidence="2">cv. NJ 8807/NJ 8810</strain>
        <tissue evidence="1">Young leaf</tissue>
    </source>
</reference>
<sequence>MGFISRKNLCRSLASLVVSILVLTSSVDSRFVVEKNSIRVIHPPSMSSEQHDGSIANFGVPNYGGSMVGSVVYPDAGALGCSAFDGGDQRFKSKDHLPAILLLDRGGNIN</sequence>
<evidence type="ECO:0000313" key="2">
    <source>
        <dbReference type="Proteomes" id="UP000828048"/>
    </source>
</evidence>
<organism evidence="1 2">
    <name type="scientific">Vaccinium darrowii</name>
    <dbReference type="NCBI Taxonomy" id="229202"/>
    <lineage>
        <taxon>Eukaryota</taxon>
        <taxon>Viridiplantae</taxon>
        <taxon>Streptophyta</taxon>
        <taxon>Embryophyta</taxon>
        <taxon>Tracheophyta</taxon>
        <taxon>Spermatophyta</taxon>
        <taxon>Magnoliopsida</taxon>
        <taxon>eudicotyledons</taxon>
        <taxon>Gunneridae</taxon>
        <taxon>Pentapetalae</taxon>
        <taxon>asterids</taxon>
        <taxon>Ericales</taxon>
        <taxon>Ericaceae</taxon>
        <taxon>Vaccinioideae</taxon>
        <taxon>Vaccinieae</taxon>
        <taxon>Vaccinium</taxon>
    </lineage>
</organism>
<proteinExistence type="predicted"/>
<keyword evidence="2" id="KW-1185">Reference proteome</keyword>
<evidence type="ECO:0000313" key="1">
    <source>
        <dbReference type="EMBL" id="KAH7840727.1"/>
    </source>
</evidence>